<accession>A0A1I4IIY1</accession>
<evidence type="ECO:0000256" key="1">
    <source>
        <dbReference type="SAM" id="Phobius"/>
    </source>
</evidence>
<protein>
    <submittedName>
        <fullName evidence="2">Uncharacterized protein</fullName>
    </submittedName>
</protein>
<dbReference type="OrthoDB" id="6169516at2"/>
<keyword evidence="3" id="KW-1185">Reference proteome</keyword>
<feature type="transmembrane region" description="Helical" evidence="1">
    <location>
        <begin position="21"/>
        <end position="43"/>
    </location>
</feature>
<dbReference type="Proteomes" id="UP000199470">
    <property type="component" value="Unassembled WGS sequence"/>
</dbReference>
<dbReference type="EMBL" id="FOTW01000005">
    <property type="protein sequence ID" value="SFL54225.1"/>
    <property type="molecule type" value="Genomic_DNA"/>
</dbReference>
<keyword evidence="1" id="KW-1133">Transmembrane helix</keyword>
<sequence>MQLHLLSLRCTAQRPDWAAPAVAGFGAGGVLMLLELFWSSVVLGGNPWPATRMVAAIAMGEAVLRESGFSLVIALLLLTVGAVALHLLSPWWLTPLASNWRRLTRRCG</sequence>
<gene>
    <name evidence="2" type="ORF">SAMN02982985_00594</name>
</gene>
<dbReference type="STRING" id="758825.SAMN02982985_00594"/>
<organism evidence="2 3">
    <name type="scientific">Rugamonas rubra</name>
    <dbReference type="NCBI Taxonomy" id="758825"/>
    <lineage>
        <taxon>Bacteria</taxon>
        <taxon>Pseudomonadati</taxon>
        <taxon>Pseudomonadota</taxon>
        <taxon>Betaproteobacteria</taxon>
        <taxon>Burkholderiales</taxon>
        <taxon>Oxalobacteraceae</taxon>
        <taxon>Telluria group</taxon>
        <taxon>Rugamonas</taxon>
    </lineage>
</organism>
<dbReference type="AlphaFoldDB" id="A0A1I4IIY1"/>
<dbReference type="RefSeq" id="WP_139236260.1">
    <property type="nucleotide sequence ID" value="NZ_FOTW01000005.1"/>
</dbReference>
<name>A0A1I4IIY1_9BURK</name>
<proteinExistence type="predicted"/>
<keyword evidence="1" id="KW-0472">Membrane</keyword>
<reference evidence="2 3" key="1">
    <citation type="submission" date="2016-10" db="EMBL/GenBank/DDBJ databases">
        <authorList>
            <person name="de Groot N.N."/>
        </authorList>
    </citation>
    <scope>NUCLEOTIDE SEQUENCE [LARGE SCALE GENOMIC DNA]</scope>
    <source>
        <strain evidence="2 3">ATCC 43154</strain>
    </source>
</reference>
<evidence type="ECO:0000313" key="2">
    <source>
        <dbReference type="EMBL" id="SFL54225.1"/>
    </source>
</evidence>
<evidence type="ECO:0000313" key="3">
    <source>
        <dbReference type="Proteomes" id="UP000199470"/>
    </source>
</evidence>
<keyword evidence="1" id="KW-0812">Transmembrane</keyword>
<feature type="transmembrane region" description="Helical" evidence="1">
    <location>
        <begin position="69"/>
        <end position="93"/>
    </location>
</feature>